<feature type="region of interest" description="Disordered" evidence="1">
    <location>
        <begin position="73"/>
        <end position="95"/>
    </location>
</feature>
<keyword evidence="2" id="KW-0472">Membrane</keyword>
<evidence type="ECO:0000256" key="2">
    <source>
        <dbReference type="SAM" id="Phobius"/>
    </source>
</evidence>
<keyword evidence="4" id="KW-1185">Reference proteome</keyword>
<sequence>MLAKFTVTRYLSISTPIKRFCHNLVNVSGGYVSLSSRLGGTPRRRRTVIGIAVAIVAIGVVGFVGLRLTPGNRSTAGQPTAPPPPESLAIPGCYNPSVPPTERPRKLNIVGCASVAVGLRDMSWSTWGPQGADGTGTAVFKLCDPNCAAGYQITKPVVVHAWNAQPPRRDAICQLGLKIYNDMILAFPQGAPPPSTQPMDTQYNGMPAVHYVDYSPSNSGDTQFIGYTFCN</sequence>
<dbReference type="Proteomes" id="UP000217736">
    <property type="component" value="Chromosome"/>
</dbReference>
<evidence type="ECO:0000256" key="1">
    <source>
        <dbReference type="SAM" id="MobiDB-lite"/>
    </source>
</evidence>
<proteinExistence type="predicted"/>
<organism evidence="3 4">
    <name type="scientific">Mycobacterium shigaense</name>
    <dbReference type="NCBI Taxonomy" id="722731"/>
    <lineage>
        <taxon>Bacteria</taxon>
        <taxon>Bacillati</taxon>
        <taxon>Actinomycetota</taxon>
        <taxon>Actinomycetes</taxon>
        <taxon>Mycobacteriales</taxon>
        <taxon>Mycobacteriaceae</taxon>
        <taxon>Mycobacterium</taxon>
        <taxon>Mycobacterium simiae complex</taxon>
    </lineage>
</organism>
<reference evidence="4" key="1">
    <citation type="submission" date="2017-06" db="EMBL/GenBank/DDBJ databases">
        <title>Complete Genome Sequence of Mycobacterium shigaense.</title>
        <authorList>
            <person name="Fukano H."/>
            <person name="Yoshida M."/>
            <person name="Kazumi Y."/>
            <person name="Ogura Y."/>
            <person name="Mitarai S."/>
            <person name="Hayashi T."/>
            <person name="Hoshino Y."/>
        </authorList>
    </citation>
    <scope>NUCLEOTIDE SEQUENCE [LARGE SCALE GENOMIC DNA]</scope>
    <source>
        <strain evidence="4">UN-152</strain>
    </source>
</reference>
<protein>
    <submittedName>
        <fullName evidence="3">Uncharacterized protein</fullName>
    </submittedName>
</protein>
<keyword evidence="2" id="KW-1133">Transmembrane helix</keyword>
<keyword evidence="2" id="KW-0812">Transmembrane</keyword>
<dbReference type="KEGG" id="mshg:MSG_03240"/>
<dbReference type="AlphaFoldDB" id="A0A1Z4EK93"/>
<accession>A0A1Z4EK93</accession>
<evidence type="ECO:0000313" key="4">
    <source>
        <dbReference type="Proteomes" id="UP000217736"/>
    </source>
</evidence>
<feature type="transmembrane region" description="Helical" evidence="2">
    <location>
        <begin position="47"/>
        <end position="66"/>
    </location>
</feature>
<name>A0A1Z4EK93_9MYCO</name>
<dbReference type="EMBL" id="AP018164">
    <property type="protein sequence ID" value="BAX93378.1"/>
    <property type="molecule type" value="Genomic_DNA"/>
</dbReference>
<evidence type="ECO:0000313" key="3">
    <source>
        <dbReference type="EMBL" id="BAX93378.1"/>
    </source>
</evidence>
<gene>
    <name evidence="3" type="ORF">MSG_03240</name>
</gene>